<evidence type="ECO:0000313" key="2">
    <source>
        <dbReference type="Proteomes" id="UP000054928"/>
    </source>
</evidence>
<dbReference type="RefSeq" id="XP_024573504.1">
    <property type="nucleotide sequence ID" value="XM_024722427.1"/>
</dbReference>
<accession>A0A0P1A8T5</accession>
<dbReference type="AlphaFoldDB" id="A0A0P1A8T5"/>
<dbReference type="Proteomes" id="UP000054928">
    <property type="component" value="Unassembled WGS sequence"/>
</dbReference>
<dbReference type="EMBL" id="CCYD01000261">
    <property type="protein sequence ID" value="CEG37135.1"/>
    <property type="molecule type" value="Genomic_DNA"/>
</dbReference>
<protein>
    <submittedName>
        <fullName evidence="1">Uncharacterized protein</fullName>
    </submittedName>
</protein>
<dbReference type="GeneID" id="36399642"/>
<sequence length="55" mass="6056">MAKGTSWKQIIAYDKCRFIIDDTARGASFESLEGIVSAPEASSFKKSDKCHDMLA</sequence>
<proteinExistence type="predicted"/>
<organism evidence="1 2">
    <name type="scientific">Plasmopara halstedii</name>
    <name type="common">Downy mildew of sunflower</name>
    <dbReference type="NCBI Taxonomy" id="4781"/>
    <lineage>
        <taxon>Eukaryota</taxon>
        <taxon>Sar</taxon>
        <taxon>Stramenopiles</taxon>
        <taxon>Oomycota</taxon>
        <taxon>Peronosporomycetes</taxon>
        <taxon>Peronosporales</taxon>
        <taxon>Peronosporaceae</taxon>
        <taxon>Plasmopara</taxon>
    </lineage>
</organism>
<reference evidence="2" key="1">
    <citation type="submission" date="2014-09" db="EMBL/GenBank/DDBJ databases">
        <authorList>
            <person name="Sharma Rahul"/>
            <person name="Thines Marco"/>
        </authorList>
    </citation>
    <scope>NUCLEOTIDE SEQUENCE [LARGE SCALE GENOMIC DNA]</scope>
</reference>
<name>A0A0P1A8T5_PLAHL</name>
<evidence type="ECO:0000313" key="1">
    <source>
        <dbReference type="EMBL" id="CEG37135.1"/>
    </source>
</evidence>
<keyword evidence="2" id="KW-1185">Reference proteome</keyword>